<sequence>MGIEADHFRQFKELDNIDTAAPGFNRSDDGLVSVERFGKVGLAHAGFPTLVDDELNEAHMPGRPKCFLHMRCRPLTKPTDQLNRNTDNQKIWLFLAR</sequence>
<evidence type="ECO:0000313" key="2">
    <source>
        <dbReference type="Proteomes" id="UP001205486"/>
    </source>
</evidence>
<gene>
    <name evidence="1" type="ORF">J2S34_002039</name>
</gene>
<keyword evidence="2" id="KW-1185">Reference proteome</keyword>
<comment type="caution">
    <text evidence="1">The sequence shown here is derived from an EMBL/GenBank/DDBJ whole genome shotgun (WGS) entry which is preliminary data.</text>
</comment>
<proteinExistence type="predicted"/>
<reference evidence="1" key="1">
    <citation type="submission" date="2022-03" db="EMBL/GenBank/DDBJ databases">
        <title>Interactions between chemoautotrophic and heterotrophic bacteria.</title>
        <authorList>
            <person name="Santoro A."/>
        </authorList>
    </citation>
    <scope>NUCLEOTIDE SEQUENCE</scope>
    <source>
        <strain evidence="1">Nb-106</strain>
    </source>
</reference>
<protein>
    <submittedName>
        <fullName evidence="1">Uncharacterized protein</fullName>
    </submittedName>
</protein>
<dbReference type="EMBL" id="JALJZS010000002">
    <property type="protein sequence ID" value="MCP1999591.1"/>
    <property type="molecule type" value="Genomic_DNA"/>
</dbReference>
<dbReference type="Proteomes" id="UP001205486">
    <property type="component" value="Unassembled WGS sequence"/>
</dbReference>
<accession>A0ACC6AIU3</accession>
<name>A0ACC6AIU3_NITWI</name>
<evidence type="ECO:0000313" key="1">
    <source>
        <dbReference type="EMBL" id="MCP1999591.1"/>
    </source>
</evidence>
<organism evidence="1 2">
    <name type="scientific">Nitrobacter winogradskyi</name>
    <name type="common">Nitrobacter agilis</name>
    <dbReference type="NCBI Taxonomy" id="913"/>
    <lineage>
        <taxon>Bacteria</taxon>
        <taxon>Pseudomonadati</taxon>
        <taxon>Pseudomonadota</taxon>
        <taxon>Alphaproteobacteria</taxon>
        <taxon>Hyphomicrobiales</taxon>
        <taxon>Nitrobacteraceae</taxon>
        <taxon>Nitrobacter</taxon>
    </lineage>
</organism>